<evidence type="ECO:0000259" key="3">
    <source>
        <dbReference type="Pfam" id="PF07930"/>
    </source>
</evidence>
<dbReference type="NCBIfam" id="NF009622">
    <property type="entry name" value="PRK13128.1"/>
    <property type="match status" value="1"/>
</dbReference>
<proteinExistence type="predicted"/>
<evidence type="ECO:0000313" key="4">
    <source>
        <dbReference type="EMBL" id="TPW34106.1"/>
    </source>
</evidence>
<dbReference type="PANTHER" id="PTHR46825">
    <property type="entry name" value="D-ALANYL-D-ALANINE-CARBOXYPEPTIDASE/ENDOPEPTIDASE AMPH"/>
    <property type="match status" value="1"/>
</dbReference>
<evidence type="ECO:0000256" key="1">
    <source>
        <dbReference type="ARBA" id="ARBA00022438"/>
    </source>
</evidence>
<organism evidence="4 5">
    <name type="scientific">Oecophyllibacter saccharovorans</name>
    <dbReference type="NCBI Taxonomy" id="2558360"/>
    <lineage>
        <taxon>Bacteria</taxon>
        <taxon>Pseudomonadati</taxon>
        <taxon>Pseudomonadota</taxon>
        <taxon>Alphaproteobacteria</taxon>
        <taxon>Acetobacterales</taxon>
        <taxon>Acetobacteraceae</taxon>
        <taxon>Oecophyllibacter</taxon>
    </lineage>
</organism>
<protein>
    <submittedName>
        <fullName evidence="4">D-aminopeptidase</fullName>
        <ecNumber evidence="4">3.4.11.19</ecNumber>
    </submittedName>
</protein>
<evidence type="ECO:0000313" key="5">
    <source>
        <dbReference type="Proteomes" id="UP000315037"/>
    </source>
</evidence>
<comment type="caution">
    <text evidence="4">The sequence shown here is derived from an EMBL/GenBank/DDBJ whole genome shotgun (WGS) entry which is preliminary data.</text>
</comment>
<dbReference type="AlphaFoldDB" id="A0A506UL94"/>
<keyword evidence="1 4" id="KW-0645">Protease</keyword>
<dbReference type="InterPro" id="IPR001466">
    <property type="entry name" value="Beta-lactam-related"/>
</dbReference>
<dbReference type="InterPro" id="IPR012338">
    <property type="entry name" value="Beta-lactam/transpept-like"/>
</dbReference>
<dbReference type="Gene3D" id="2.40.128.50">
    <property type="match status" value="2"/>
</dbReference>
<dbReference type="Proteomes" id="UP000315037">
    <property type="component" value="Unassembled WGS sequence"/>
</dbReference>
<evidence type="ECO:0000259" key="2">
    <source>
        <dbReference type="Pfam" id="PF00144"/>
    </source>
</evidence>
<gene>
    <name evidence="4" type="ORF">E3202_06110</name>
</gene>
<dbReference type="SUPFAM" id="SSF56601">
    <property type="entry name" value="beta-lactamase/transpeptidase-like"/>
    <property type="match status" value="1"/>
</dbReference>
<dbReference type="Pfam" id="PF00144">
    <property type="entry name" value="Beta-lactamase"/>
    <property type="match status" value="1"/>
</dbReference>
<dbReference type="EC" id="3.4.11.19" evidence="4"/>
<dbReference type="Gene3D" id="3.40.710.10">
    <property type="entry name" value="DD-peptidase/beta-lactamase superfamily"/>
    <property type="match status" value="1"/>
</dbReference>
<dbReference type="Pfam" id="PF07930">
    <property type="entry name" value="DAP_B"/>
    <property type="match status" value="1"/>
</dbReference>
<feature type="domain" description="Beta-lactamase-related" evidence="2">
    <location>
        <begin position="23"/>
        <end position="355"/>
    </location>
</feature>
<dbReference type="RefSeq" id="WP_165600771.1">
    <property type="nucleotide sequence ID" value="NZ_SORZ01000002.1"/>
</dbReference>
<keyword evidence="1 4" id="KW-0031">Aminopeptidase</keyword>
<keyword evidence="4" id="KW-0378">Hydrolase</keyword>
<reference evidence="4 5" key="1">
    <citation type="submission" date="2019-03" db="EMBL/GenBank/DDBJ databases">
        <title>The complete genome sequence of Neokomagataea sp. Jb2 NBRC113641.</title>
        <authorList>
            <person name="Chua K.-O."/>
            <person name="Chan K.-G."/>
            <person name="See-Too W.-S."/>
        </authorList>
    </citation>
    <scope>NUCLEOTIDE SEQUENCE [LARGE SCALE GENOMIC DNA]</scope>
    <source>
        <strain evidence="4 5">Jb2</strain>
    </source>
</reference>
<accession>A0A506UL94</accession>
<dbReference type="InterPro" id="IPR050491">
    <property type="entry name" value="AmpC-like"/>
</dbReference>
<dbReference type="PANTHER" id="PTHR46825:SF9">
    <property type="entry name" value="BETA-LACTAMASE-RELATED DOMAIN-CONTAINING PROTEIN"/>
    <property type="match status" value="1"/>
</dbReference>
<dbReference type="InterPro" id="IPR012856">
    <property type="entry name" value="DAP_B_dom"/>
</dbReference>
<feature type="domain" description="D-aminopeptidase" evidence="3">
    <location>
        <begin position="373"/>
        <end position="569"/>
    </location>
</feature>
<name>A0A506UL94_9PROT</name>
<dbReference type="GO" id="GO:0004177">
    <property type="term" value="F:aminopeptidase activity"/>
    <property type="evidence" value="ECO:0007669"/>
    <property type="project" value="UniProtKB-KW"/>
</dbReference>
<keyword evidence="5" id="KW-1185">Reference proteome</keyword>
<dbReference type="InterPro" id="IPR027279">
    <property type="entry name" value="D_amino_pept/lipop_sf"/>
</dbReference>
<dbReference type="SUPFAM" id="SSF50886">
    <property type="entry name" value="D-aminopeptidase, middle and C-terminal domains"/>
    <property type="match status" value="1"/>
</dbReference>
<sequence>MPTAPSSPSPGAPAPSRINTSLERLVADLPDLYPGPGGAVAVIRDGETLVRHAWGYASLERRLPFTPASLFRLCSITKQFTCATLLARYRDPEHLNRTLAPFIARRLPELPADLRPSALHLAHNQSGLRDYWAMAMLEGAAIEGAFSDADAWRLIARTRSLQFSPGTVYSYVNQNFRLLSDAMEQESGRSFSELLQQHLFTPLGMERAFLAAETRAMPDGTEGYEGMGLGGARPAVNNIYWTGDAGLGASLDDMITWEKHIDATRDDAGSLYQRLSAPVTFADGAAASYGFGLQRGTLNGPDGPLQVTGHGGALRGWRSHRLHVPQHRLSVVVLFNHVSPAHQAAAALARAALTAAAPAPSPSSHNPQEALASAAPFTGVWLEEGTGLSARISRDTTDPHSQTRLQLRYLMLPETLTLQSPEQASGPGVMLQRVEGKPDLLKMSRPGENRVTFLHRLSDRLPEERMVSDTERRGLAEEARALAGTYRNPETDSTFDVTLAGGVLHGGFSGLNGTGRMERLHRLAPGLWTFPCPRALDHTAPGDWTLHFTREGGRSRVRIGCWLARDLVYERLPG</sequence>
<dbReference type="EMBL" id="SORZ01000002">
    <property type="protein sequence ID" value="TPW34106.1"/>
    <property type="molecule type" value="Genomic_DNA"/>
</dbReference>